<gene>
    <name evidence="1" type="ORF">CAK95_09020</name>
</gene>
<sequence>MAGGLLASGWAAPAFSAAKYDGNWSVVVITERGDCDRAYRYPVRVVNGAIQYTNEAGISITGRVDSGGRLRASIRRGQQRADGSGRLSATGGAGVWSGKDNVKQCSGRWEAERRGG</sequence>
<accession>A0A1W6ZZR7</accession>
<proteinExistence type="predicted"/>
<protein>
    <recommendedName>
        <fullName evidence="3">Large exoprotein involved in heme utilization or adhesion</fullName>
    </recommendedName>
</protein>
<evidence type="ECO:0000313" key="1">
    <source>
        <dbReference type="EMBL" id="ARQ02846.1"/>
    </source>
</evidence>
<reference evidence="1 2" key="1">
    <citation type="submission" date="2017-05" db="EMBL/GenBank/DDBJ databases">
        <title>Full genome sequence of Pseudorhodoplanes sinuspersici.</title>
        <authorList>
            <person name="Dastgheib S.M.M."/>
            <person name="Shavandi M."/>
            <person name="Tirandaz H."/>
        </authorList>
    </citation>
    <scope>NUCLEOTIDE SEQUENCE [LARGE SCALE GENOMIC DNA]</scope>
    <source>
        <strain evidence="1 2">RIPI110</strain>
    </source>
</reference>
<dbReference type="EMBL" id="CP021112">
    <property type="protein sequence ID" value="ARQ02846.1"/>
    <property type="molecule type" value="Genomic_DNA"/>
</dbReference>
<name>A0A1W6ZZR7_9HYPH</name>
<organism evidence="1 2">
    <name type="scientific">Pseudorhodoplanes sinuspersici</name>
    <dbReference type="NCBI Taxonomy" id="1235591"/>
    <lineage>
        <taxon>Bacteria</taxon>
        <taxon>Pseudomonadati</taxon>
        <taxon>Pseudomonadota</taxon>
        <taxon>Alphaproteobacteria</taxon>
        <taxon>Hyphomicrobiales</taxon>
        <taxon>Pseudorhodoplanes</taxon>
    </lineage>
</organism>
<dbReference type="AlphaFoldDB" id="A0A1W6ZZR7"/>
<dbReference type="KEGG" id="psin:CAK95_09020"/>
<dbReference type="Proteomes" id="UP000194137">
    <property type="component" value="Chromosome"/>
</dbReference>
<dbReference type="STRING" id="1235591.CAK95_09020"/>
<evidence type="ECO:0000313" key="2">
    <source>
        <dbReference type="Proteomes" id="UP000194137"/>
    </source>
</evidence>
<evidence type="ECO:0008006" key="3">
    <source>
        <dbReference type="Google" id="ProtNLM"/>
    </source>
</evidence>
<keyword evidence="2" id="KW-1185">Reference proteome</keyword>